<dbReference type="InterPro" id="IPR018376">
    <property type="entry name" value="Enoyl-CoA_hyd/isom_CS"/>
</dbReference>
<dbReference type="Gene3D" id="3.90.226.10">
    <property type="entry name" value="2-enoyl-CoA Hydratase, Chain A, domain 1"/>
    <property type="match status" value="1"/>
</dbReference>
<dbReference type="PROSITE" id="PS00166">
    <property type="entry name" value="ENOYL_COA_HYDRATASE"/>
    <property type="match status" value="1"/>
</dbReference>
<dbReference type="GO" id="GO:0006635">
    <property type="term" value="P:fatty acid beta-oxidation"/>
    <property type="evidence" value="ECO:0007669"/>
    <property type="project" value="TreeGrafter"/>
</dbReference>
<evidence type="ECO:0000256" key="1">
    <source>
        <dbReference type="ARBA" id="ARBA00005254"/>
    </source>
</evidence>
<dbReference type="InterPro" id="IPR001753">
    <property type="entry name" value="Enoyl-CoA_hydra/iso"/>
</dbReference>
<dbReference type="Proteomes" id="UP000032487">
    <property type="component" value="Unassembled WGS sequence"/>
</dbReference>
<sequence length="264" mass="28530">MSDVSQGQVDCRVDQGVAWVGFNRPESRNAMTWQMYDALERLCRELEADSNVVAVVFHGCGGKAFVAGTDIKQFAEFEGGEAGVNYERRIDSVIAGLENLRKPTIALLEGFCVGGGAAIALACDFRYCTPSLKFGVPIAETLGNCLSVTNVSRLMDLLGVPRTKEVLMAAELIEAPEALTAGLVSAVFEPDVISAEVARKAQAFAGRAPLTVQATKETINRVLAHRRTPADASDDWIRACYGSRDFKAAVDKFVSKTPFEWTGE</sequence>
<comment type="similarity">
    <text evidence="1 2">Belongs to the enoyl-CoA hydratase/isomerase family.</text>
</comment>
<keyword evidence="3" id="KW-0456">Lyase</keyword>
<dbReference type="Pfam" id="PF00378">
    <property type="entry name" value="ECH_1"/>
    <property type="match status" value="1"/>
</dbReference>
<dbReference type="PANTHER" id="PTHR11941">
    <property type="entry name" value="ENOYL-COA HYDRATASE-RELATED"/>
    <property type="match status" value="1"/>
</dbReference>
<dbReference type="RefSeq" id="WP_045160981.1">
    <property type="nucleotide sequence ID" value="NZ_JYHV01000011.1"/>
</dbReference>
<dbReference type="EC" id="4.2.1.17" evidence="3"/>
<dbReference type="CDD" id="cd06558">
    <property type="entry name" value="crotonase-like"/>
    <property type="match status" value="1"/>
</dbReference>
<proteinExistence type="inferred from homology"/>
<comment type="caution">
    <text evidence="3">The sequence shown here is derived from an EMBL/GenBank/DDBJ whole genome shotgun (WGS) entry which is preliminary data.</text>
</comment>
<dbReference type="OrthoDB" id="4608673at2"/>
<evidence type="ECO:0000313" key="3">
    <source>
        <dbReference type="EMBL" id="KJH83479.1"/>
    </source>
</evidence>
<name>A0A0D9AS19_STUST</name>
<dbReference type="PANTHER" id="PTHR11941:SF54">
    <property type="entry name" value="ENOYL-COA HYDRATASE, MITOCHONDRIAL"/>
    <property type="match status" value="1"/>
</dbReference>
<evidence type="ECO:0000256" key="2">
    <source>
        <dbReference type="RuleBase" id="RU003707"/>
    </source>
</evidence>
<dbReference type="PATRIC" id="fig|316.101.peg.651"/>
<dbReference type="NCBIfam" id="NF004796">
    <property type="entry name" value="PRK06144.1"/>
    <property type="match status" value="1"/>
</dbReference>
<evidence type="ECO:0000313" key="4">
    <source>
        <dbReference type="Proteomes" id="UP000032487"/>
    </source>
</evidence>
<organism evidence="3 4">
    <name type="scientific">Stutzerimonas stutzeri</name>
    <name type="common">Pseudomonas stutzeri</name>
    <dbReference type="NCBI Taxonomy" id="316"/>
    <lineage>
        <taxon>Bacteria</taxon>
        <taxon>Pseudomonadati</taxon>
        <taxon>Pseudomonadota</taxon>
        <taxon>Gammaproteobacteria</taxon>
        <taxon>Pseudomonadales</taxon>
        <taxon>Pseudomonadaceae</taxon>
        <taxon>Stutzerimonas</taxon>
    </lineage>
</organism>
<dbReference type="InterPro" id="IPR029045">
    <property type="entry name" value="ClpP/crotonase-like_dom_sf"/>
</dbReference>
<accession>A0A0D9AS19</accession>
<gene>
    <name evidence="3" type="ORF">UF78_05310</name>
</gene>
<dbReference type="EMBL" id="JYHV01000011">
    <property type="protein sequence ID" value="KJH83479.1"/>
    <property type="molecule type" value="Genomic_DNA"/>
</dbReference>
<dbReference type="AlphaFoldDB" id="A0A0D9AS19"/>
<reference evidence="3 4" key="1">
    <citation type="submission" date="2015-02" db="EMBL/GenBank/DDBJ databases">
        <title>Draft genome sequence of Pseudomonas stutzeri NT0128 isolated from wheat (Triticum turgidum) rhizosphere.</title>
        <authorList>
            <person name="Tovi N."/>
            <person name="Frenk S."/>
            <person name="Hadar Y."/>
            <person name="Minz D."/>
        </authorList>
    </citation>
    <scope>NUCLEOTIDE SEQUENCE [LARGE SCALE GENOMIC DNA]</scope>
    <source>
        <strain evidence="3 4">NT0128</strain>
    </source>
</reference>
<dbReference type="SUPFAM" id="SSF52096">
    <property type="entry name" value="ClpP/crotonase"/>
    <property type="match status" value="1"/>
</dbReference>
<dbReference type="GO" id="GO:0004300">
    <property type="term" value="F:enoyl-CoA hydratase activity"/>
    <property type="evidence" value="ECO:0007669"/>
    <property type="project" value="UniProtKB-EC"/>
</dbReference>
<protein>
    <submittedName>
        <fullName evidence="3">Enoyl-CoA hydratase</fullName>
        <ecNumber evidence="3">4.2.1.17</ecNumber>
    </submittedName>
</protein>